<feature type="binding site" evidence="6">
    <location>
        <begin position="401"/>
        <end position="403"/>
    </location>
    <ligand>
        <name>L-glutamate</name>
        <dbReference type="ChEBI" id="CHEBI:29985"/>
    </ligand>
</feature>
<protein>
    <recommendedName>
        <fullName evidence="7">Glutathione hydrolase proenzyme</fullName>
        <ecNumber evidence="7">2.3.2.2</ecNumber>
        <ecNumber evidence="7">3.4.19.13</ecNumber>
    </recommendedName>
    <component>
        <recommendedName>
            <fullName evidence="7">Glutathione hydrolase large chain</fullName>
        </recommendedName>
    </component>
    <component>
        <recommendedName>
            <fullName evidence="7">Glutathione hydrolase small chain</fullName>
        </recommendedName>
    </component>
</protein>
<comment type="caution">
    <text evidence="9">The sequence shown here is derived from an EMBL/GenBank/DDBJ whole genome shotgun (WGS) entry which is preliminary data.</text>
</comment>
<comment type="catalytic activity">
    <reaction evidence="1 7">
        <text>an S-substituted glutathione + H2O = an S-substituted L-cysteinylglycine + L-glutamate</text>
        <dbReference type="Rhea" id="RHEA:59468"/>
        <dbReference type="ChEBI" id="CHEBI:15377"/>
        <dbReference type="ChEBI" id="CHEBI:29985"/>
        <dbReference type="ChEBI" id="CHEBI:90779"/>
        <dbReference type="ChEBI" id="CHEBI:143103"/>
        <dbReference type="EC" id="3.4.19.13"/>
    </reaction>
</comment>
<feature type="binding site" evidence="6">
    <location>
        <begin position="454"/>
        <end position="455"/>
    </location>
    <ligand>
        <name>L-glutamate</name>
        <dbReference type="ChEBI" id="CHEBI:29985"/>
    </ligand>
</feature>
<keyword evidence="7" id="KW-0317">Glutathione biosynthesis</keyword>
<dbReference type="SUPFAM" id="SSF56235">
    <property type="entry name" value="N-terminal nucleophile aminohydrolases (Ntn hydrolases)"/>
    <property type="match status" value="1"/>
</dbReference>
<dbReference type="InterPro" id="IPR043137">
    <property type="entry name" value="GGT_ssub_C"/>
</dbReference>
<gene>
    <name evidence="9" type="primary">ggt_1</name>
    <name evidence="9" type="ORF">Pla111_06110</name>
</gene>
<evidence type="ECO:0000256" key="6">
    <source>
        <dbReference type="PIRSR" id="PIRSR600101-2"/>
    </source>
</evidence>
<comment type="pathway">
    <text evidence="7">Sulfur metabolism; glutathione metabolism.</text>
</comment>
<feature type="binding site" evidence="6">
    <location>
        <position position="477"/>
    </location>
    <ligand>
        <name>L-glutamate</name>
        <dbReference type="ChEBI" id="CHEBI:29985"/>
    </ligand>
</feature>
<organism evidence="9 10">
    <name type="scientific">Botrimarina hoheduenensis</name>
    <dbReference type="NCBI Taxonomy" id="2528000"/>
    <lineage>
        <taxon>Bacteria</taxon>
        <taxon>Pseudomonadati</taxon>
        <taxon>Planctomycetota</taxon>
        <taxon>Planctomycetia</taxon>
        <taxon>Pirellulales</taxon>
        <taxon>Lacipirellulaceae</taxon>
        <taxon>Botrimarina</taxon>
    </lineage>
</organism>
<dbReference type="PANTHER" id="PTHR43199:SF6">
    <property type="entry name" value="GLUTATHIONE HYDROLASE PROENZYME"/>
    <property type="match status" value="1"/>
</dbReference>
<dbReference type="Pfam" id="PF01019">
    <property type="entry name" value="G_glu_transpept"/>
    <property type="match status" value="1"/>
</dbReference>
<keyword evidence="8" id="KW-0732">Signal</keyword>
<comment type="catalytic activity">
    <reaction evidence="4 7">
        <text>an N-terminal (5-L-glutamyl)-[peptide] + an alpha-amino acid = 5-L-glutamyl amino acid + an N-terminal L-alpha-aminoacyl-[peptide]</text>
        <dbReference type="Rhea" id="RHEA:23904"/>
        <dbReference type="Rhea" id="RHEA-COMP:9780"/>
        <dbReference type="Rhea" id="RHEA-COMP:9795"/>
        <dbReference type="ChEBI" id="CHEBI:77644"/>
        <dbReference type="ChEBI" id="CHEBI:78597"/>
        <dbReference type="ChEBI" id="CHEBI:78599"/>
        <dbReference type="ChEBI" id="CHEBI:78608"/>
        <dbReference type="EC" id="2.3.2.2"/>
    </reaction>
</comment>
<feature type="binding site" evidence="6">
    <location>
        <position position="105"/>
    </location>
    <ligand>
        <name>L-glutamate</name>
        <dbReference type="ChEBI" id="CHEBI:29985"/>
    </ligand>
</feature>
<dbReference type="EC" id="3.4.19.13" evidence="7"/>
<evidence type="ECO:0000256" key="5">
    <source>
        <dbReference type="PIRSR" id="PIRSR600101-1"/>
    </source>
</evidence>
<evidence type="ECO:0000256" key="2">
    <source>
        <dbReference type="ARBA" id="ARBA00001089"/>
    </source>
</evidence>
<comment type="catalytic activity">
    <reaction evidence="2 7">
        <text>glutathione + H2O = L-cysteinylglycine + L-glutamate</text>
        <dbReference type="Rhea" id="RHEA:28807"/>
        <dbReference type="ChEBI" id="CHEBI:15377"/>
        <dbReference type="ChEBI" id="CHEBI:29985"/>
        <dbReference type="ChEBI" id="CHEBI:57925"/>
        <dbReference type="ChEBI" id="CHEBI:61694"/>
        <dbReference type="EC" id="3.4.19.13"/>
    </reaction>
</comment>
<dbReference type="Proteomes" id="UP000318995">
    <property type="component" value="Unassembled WGS sequence"/>
</dbReference>
<evidence type="ECO:0000256" key="8">
    <source>
        <dbReference type="SAM" id="SignalP"/>
    </source>
</evidence>
<evidence type="ECO:0000256" key="7">
    <source>
        <dbReference type="RuleBase" id="RU368036"/>
    </source>
</evidence>
<reference evidence="9 10" key="1">
    <citation type="submission" date="2019-02" db="EMBL/GenBank/DDBJ databases">
        <title>Deep-cultivation of Planctomycetes and their phenomic and genomic characterization uncovers novel biology.</title>
        <authorList>
            <person name="Wiegand S."/>
            <person name="Jogler M."/>
            <person name="Boedeker C."/>
            <person name="Pinto D."/>
            <person name="Vollmers J."/>
            <person name="Rivas-Marin E."/>
            <person name="Kohn T."/>
            <person name="Peeters S.H."/>
            <person name="Heuer A."/>
            <person name="Rast P."/>
            <person name="Oberbeckmann S."/>
            <person name="Bunk B."/>
            <person name="Jeske O."/>
            <person name="Meyerdierks A."/>
            <person name="Storesund J.E."/>
            <person name="Kallscheuer N."/>
            <person name="Luecker S."/>
            <person name="Lage O.M."/>
            <person name="Pohl T."/>
            <person name="Merkel B.J."/>
            <person name="Hornburger P."/>
            <person name="Mueller R.-W."/>
            <person name="Bruemmer F."/>
            <person name="Labrenz M."/>
            <person name="Spormann A.M."/>
            <person name="Op Den Camp H."/>
            <person name="Overmann J."/>
            <person name="Amann R."/>
            <person name="Jetten M.S.M."/>
            <person name="Mascher T."/>
            <person name="Medema M.H."/>
            <person name="Devos D.P."/>
            <person name="Kaster A.-K."/>
            <person name="Ovreas L."/>
            <person name="Rohde M."/>
            <person name="Galperin M.Y."/>
            <person name="Jogler C."/>
        </authorList>
    </citation>
    <scope>NUCLEOTIDE SEQUENCE [LARGE SCALE GENOMIC DNA]</scope>
    <source>
        <strain evidence="9 10">Pla111</strain>
    </source>
</reference>
<comment type="subunit">
    <text evidence="7">This enzyme consists of two polypeptide chains, which are synthesized in precursor form from a single polypeptide.</text>
</comment>
<dbReference type="InterPro" id="IPR051792">
    <property type="entry name" value="GGT_bact"/>
</dbReference>
<feature type="signal peptide" evidence="8">
    <location>
        <begin position="1"/>
        <end position="25"/>
    </location>
</feature>
<comment type="similarity">
    <text evidence="7">Belongs to the gamma-glutamyltransferase family.</text>
</comment>
<dbReference type="PANTHER" id="PTHR43199">
    <property type="entry name" value="GLUTATHIONE HYDROLASE"/>
    <property type="match status" value="1"/>
</dbReference>
<dbReference type="RefSeq" id="WP_197524700.1">
    <property type="nucleotide sequence ID" value="NZ_SJPH01000001.1"/>
</dbReference>
<dbReference type="EMBL" id="SJPH01000001">
    <property type="protein sequence ID" value="TWT48835.1"/>
    <property type="molecule type" value="Genomic_DNA"/>
</dbReference>
<name>A0A5C5WFH3_9BACT</name>
<accession>A0A5C5WFH3</accession>
<evidence type="ECO:0000313" key="10">
    <source>
        <dbReference type="Proteomes" id="UP000318995"/>
    </source>
</evidence>
<evidence type="ECO:0000256" key="3">
    <source>
        <dbReference type="ARBA" id="ARBA00023315"/>
    </source>
</evidence>
<keyword evidence="3 7" id="KW-0012">Acyltransferase</keyword>
<dbReference type="GO" id="GO:0036374">
    <property type="term" value="F:glutathione hydrolase activity"/>
    <property type="evidence" value="ECO:0007669"/>
    <property type="project" value="UniProtKB-UniRule"/>
</dbReference>
<dbReference type="InterPro" id="IPR029055">
    <property type="entry name" value="Ntn_hydrolases_N"/>
</dbReference>
<keyword evidence="7 9" id="KW-0808">Transferase</keyword>
<comment type="PTM">
    <text evidence="7">Cleaved by autocatalysis into a large and a small subunit.</text>
</comment>
<dbReference type="PRINTS" id="PR01210">
    <property type="entry name" value="GGTRANSPTASE"/>
</dbReference>
<proteinExistence type="inferred from homology"/>
<feature type="chain" id="PRO_5022978667" description="Glutathione hydrolase proenzyme" evidence="8">
    <location>
        <begin position="26"/>
        <end position="572"/>
    </location>
</feature>
<dbReference type="GO" id="GO:0103068">
    <property type="term" value="F:leukotriene C4 gamma-glutamyl transferase activity"/>
    <property type="evidence" value="ECO:0007669"/>
    <property type="project" value="UniProtKB-EC"/>
</dbReference>
<evidence type="ECO:0000256" key="4">
    <source>
        <dbReference type="ARBA" id="ARBA00047417"/>
    </source>
</evidence>
<dbReference type="GO" id="GO:0006750">
    <property type="term" value="P:glutathione biosynthetic process"/>
    <property type="evidence" value="ECO:0007669"/>
    <property type="project" value="UniProtKB-KW"/>
</dbReference>
<dbReference type="Gene3D" id="3.60.20.40">
    <property type="match status" value="1"/>
</dbReference>
<dbReference type="Gene3D" id="1.10.246.130">
    <property type="match status" value="1"/>
</dbReference>
<dbReference type="EC" id="2.3.2.2" evidence="7"/>
<feature type="active site" description="Nucleophile" evidence="5">
    <location>
        <position position="383"/>
    </location>
</feature>
<dbReference type="NCBIfam" id="TIGR00066">
    <property type="entry name" value="g_glut_trans"/>
    <property type="match status" value="1"/>
</dbReference>
<keyword evidence="7" id="KW-0865">Zymogen</keyword>
<dbReference type="InterPro" id="IPR000101">
    <property type="entry name" value="GGT_peptidase"/>
</dbReference>
<keyword evidence="10" id="KW-1185">Reference proteome</keyword>
<dbReference type="InterPro" id="IPR043138">
    <property type="entry name" value="GGT_lsub"/>
</dbReference>
<dbReference type="UniPathway" id="UPA00204"/>
<dbReference type="AlphaFoldDB" id="A0A5C5WFH3"/>
<dbReference type="GO" id="GO:0006751">
    <property type="term" value="P:glutathione catabolic process"/>
    <property type="evidence" value="ECO:0007669"/>
    <property type="project" value="UniProtKB-UniRule"/>
</dbReference>
<feature type="binding site" evidence="6">
    <location>
        <position position="425"/>
    </location>
    <ligand>
        <name>L-glutamate</name>
        <dbReference type="ChEBI" id="CHEBI:29985"/>
    </ligand>
</feature>
<evidence type="ECO:0000313" key="9">
    <source>
        <dbReference type="EMBL" id="TWT48835.1"/>
    </source>
</evidence>
<sequence precursor="true">MAIFLIRRGWLAALTVTLIVSQLAAKPHTGSTHSAVGSRYAVATVQPLATDAAMAVFEEGGNAVDAAIAAALTLSVVDNHNSGIGGGCLCLVRTPAGELLAIDGRETAPALATPEMFVVGGEADPRLSQTGPLAVGTPGALAAYALLAKTAGSKPLSRLLEPGRRAAAEGFAIDKNYADRLKSNAKELGKFPATRAVFLDAEGQPHREGHPLVQADLAKTYGALIENGPDWFYRGPFAQRVGAWMQAEGGRLRASDFATYKALRREPIVSTYRGRQIIGFPPPSSGGVHVAQVLNLIERYELSTLFEDDPLTATHVVAEAMKIAFADRAHWLGDSDFVEVPRGLSAKSYADQLAGKIRLKRVTQVKSHGEPPEWRQDVFGRHTTHIAAADAEGYWVAITATVNTGFGSKVIVPGTGVILNNEMDDFSIQPGTPNAFGLVGAANNAVAAGKRPLSSMSPTLVLDAEGRPLMALGAAGGPKIISQVILMLINTVDRQMSLAEAVAAPRWHHQWRPDVLSVEKGFDPGLLLGLLDRGHTLTQLPTAGVGQAIGRDAEDRLIAVNDPRVAGKSAAR</sequence>
<keyword evidence="7" id="KW-0378">Hydrolase</keyword>
<evidence type="ECO:0000256" key="1">
    <source>
        <dbReference type="ARBA" id="ARBA00001049"/>
    </source>
</evidence>